<dbReference type="InterPro" id="IPR052913">
    <property type="entry name" value="Glycopeptide_resist_protein"/>
</dbReference>
<gene>
    <name evidence="2" type="ORF">FS935_02560</name>
</gene>
<reference evidence="2 3" key="1">
    <citation type="journal article" date="2005" name="Int. J. Syst. Evol. Microbiol.">
        <title>Bacillus litoralis sp. nov., isolated from a tidal flat of the Yellow Sea in Korea.</title>
        <authorList>
            <person name="Yoon J.H."/>
            <person name="Oh T.K."/>
        </authorList>
    </citation>
    <scope>NUCLEOTIDE SEQUENCE [LARGE SCALE GENOMIC DNA]</scope>
    <source>
        <strain evidence="2 3">SW-211</strain>
    </source>
</reference>
<dbReference type="AlphaFoldDB" id="A0A5C6W6S4"/>
<keyword evidence="1" id="KW-0732">Signal</keyword>
<proteinExistence type="predicted"/>
<dbReference type="PANTHER" id="PTHR35788">
    <property type="entry name" value="EXPORTED PROTEIN-RELATED"/>
    <property type="match status" value="1"/>
</dbReference>
<accession>A0A5C6W6S4</accession>
<evidence type="ECO:0000313" key="3">
    <source>
        <dbReference type="Proteomes" id="UP000321363"/>
    </source>
</evidence>
<name>A0A5C6W6S4_9BACI</name>
<organism evidence="2 3">
    <name type="scientific">Metabacillus litoralis</name>
    <dbReference type="NCBI Taxonomy" id="152268"/>
    <lineage>
        <taxon>Bacteria</taxon>
        <taxon>Bacillati</taxon>
        <taxon>Bacillota</taxon>
        <taxon>Bacilli</taxon>
        <taxon>Bacillales</taxon>
        <taxon>Bacillaceae</taxon>
        <taxon>Metabacillus</taxon>
    </lineage>
</organism>
<evidence type="ECO:0000313" key="2">
    <source>
        <dbReference type="EMBL" id="TXC93094.1"/>
    </source>
</evidence>
<dbReference type="Proteomes" id="UP000321363">
    <property type="component" value="Unassembled WGS sequence"/>
</dbReference>
<dbReference type="Pfam" id="PF04294">
    <property type="entry name" value="VanW"/>
    <property type="match status" value="1"/>
</dbReference>
<comment type="caution">
    <text evidence="2">The sequence shown here is derived from an EMBL/GenBank/DDBJ whole genome shotgun (WGS) entry which is preliminary data.</text>
</comment>
<dbReference type="PROSITE" id="PS51257">
    <property type="entry name" value="PROKAR_LIPOPROTEIN"/>
    <property type="match status" value="1"/>
</dbReference>
<feature type="chain" id="PRO_5022757690" evidence="1">
    <location>
        <begin position="24"/>
        <end position="314"/>
    </location>
</feature>
<evidence type="ECO:0000256" key="1">
    <source>
        <dbReference type="SAM" id="SignalP"/>
    </source>
</evidence>
<dbReference type="EMBL" id="VOQF01000001">
    <property type="protein sequence ID" value="TXC93094.1"/>
    <property type="molecule type" value="Genomic_DNA"/>
</dbReference>
<dbReference type="PANTHER" id="PTHR35788:SF1">
    <property type="entry name" value="EXPORTED PROTEIN"/>
    <property type="match status" value="1"/>
</dbReference>
<protein>
    <submittedName>
        <fullName evidence="2">Vancomycin resistance protein</fullName>
    </submittedName>
</protein>
<feature type="signal peptide" evidence="1">
    <location>
        <begin position="1"/>
        <end position="23"/>
    </location>
</feature>
<dbReference type="InterPro" id="IPR007391">
    <property type="entry name" value="Vancomycin_resist_VanW"/>
</dbReference>
<keyword evidence="3" id="KW-1185">Reference proteome</keyword>
<sequence length="314" mass="34339">MVRKYVSTILLLMFATGCSGVSAVSGNQSEPLKVRSVPTHTSQVTNKELEFTINLVHPESKEALYSFVPTLKPVNDEEYNEHLKNIASDLALKLDRPMVPSKVDSNGKLTAGISRIILDEEKLVTMLTNVKALDKELDIPLEITNPNVTDEAVKLIDEVVIGSYKTSFNPGVTGRTENISLSANAINQIVLGPGDRFYFNLVVGERTTARGYQKAMEIVDKEFVEGIGGGICQTSSTLFNAVDHAGLEIIEHHSHSRSIGYVPAGRDATVSWNGPDFKFINSKDYPVMIKTFVNKASGTIEVQVTAAKNSVKRI</sequence>